<keyword evidence="3" id="KW-1185">Reference proteome</keyword>
<name>A0AAD3DJ05_9CHLO</name>
<proteinExistence type="predicted"/>
<evidence type="ECO:0000313" key="2">
    <source>
        <dbReference type="EMBL" id="GFR41292.1"/>
    </source>
</evidence>
<gene>
    <name evidence="2" type="ORF">Agub_g1797</name>
</gene>
<organism evidence="2 3">
    <name type="scientific">Astrephomene gubernaculifera</name>
    <dbReference type="NCBI Taxonomy" id="47775"/>
    <lineage>
        <taxon>Eukaryota</taxon>
        <taxon>Viridiplantae</taxon>
        <taxon>Chlorophyta</taxon>
        <taxon>core chlorophytes</taxon>
        <taxon>Chlorophyceae</taxon>
        <taxon>CS clade</taxon>
        <taxon>Chlamydomonadales</taxon>
        <taxon>Astrephomenaceae</taxon>
        <taxon>Astrephomene</taxon>
    </lineage>
</organism>
<accession>A0AAD3DJ05</accession>
<dbReference type="EMBL" id="BMAR01000001">
    <property type="protein sequence ID" value="GFR41292.1"/>
    <property type="molecule type" value="Genomic_DNA"/>
</dbReference>
<comment type="caution">
    <text evidence="2">The sequence shown here is derived from an EMBL/GenBank/DDBJ whole genome shotgun (WGS) entry which is preliminary data.</text>
</comment>
<feature type="non-terminal residue" evidence="2">
    <location>
        <position position="148"/>
    </location>
</feature>
<protein>
    <submittedName>
        <fullName evidence="2">Uncharacterized protein</fullName>
    </submittedName>
</protein>
<feature type="compositionally biased region" description="Polar residues" evidence="1">
    <location>
        <begin position="137"/>
        <end position="148"/>
    </location>
</feature>
<sequence length="148" mass="15977">MESTKTWDSHPLNSSFAAAVHPLICNIGDEYITSLRMLCKESRVAADSERKGVQISLPPHPSDKRFRSDDLRSFLSRLPALTQATISQDLLYVDLPSRIRLAALRSGTSIATSFDAHGRHPAAASQPGSSAPPPSQTHASSPTTFVVP</sequence>
<feature type="region of interest" description="Disordered" evidence="1">
    <location>
        <begin position="115"/>
        <end position="148"/>
    </location>
</feature>
<evidence type="ECO:0000313" key="3">
    <source>
        <dbReference type="Proteomes" id="UP001054857"/>
    </source>
</evidence>
<evidence type="ECO:0000256" key="1">
    <source>
        <dbReference type="SAM" id="MobiDB-lite"/>
    </source>
</evidence>
<dbReference type="AlphaFoldDB" id="A0AAD3DJ05"/>
<reference evidence="2 3" key="1">
    <citation type="journal article" date="2021" name="Sci. Rep.">
        <title>Genome sequencing of the multicellular alga Astrephomene provides insights into convergent evolution of germ-soma differentiation.</title>
        <authorList>
            <person name="Yamashita S."/>
            <person name="Yamamoto K."/>
            <person name="Matsuzaki R."/>
            <person name="Suzuki S."/>
            <person name="Yamaguchi H."/>
            <person name="Hirooka S."/>
            <person name="Minakuchi Y."/>
            <person name="Miyagishima S."/>
            <person name="Kawachi M."/>
            <person name="Toyoda A."/>
            <person name="Nozaki H."/>
        </authorList>
    </citation>
    <scope>NUCLEOTIDE SEQUENCE [LARGE SCALE GENOMIC DNA]</scope>
    <source>
        <strain evidence="2 3">NIES-4017</strain>
    </source>
</reference>
<dbReference type="Proteomes" id="UP001054857">
    <property type="component" value="Unassembled WGS sequence"/>
</dbReference>